<evidence type="ECO:0000259" key="1">
    <source>
        <dbReference type="Pfam" id="PF26551"/>
    </source>
</evidence>
<sequence length="78" mass="9142">MSSQGLNADSNEENKDEKTLKVLLVHWVNHNKSHQENFLKWVDKAEEMGKDKTAQFIKKANEYIEKANEMLLEAKKHM</sequence>
<reference evidence="2 3" key="1">
    <citation type="submission" date="2016-08" db="EMBL/GenBank/DDBJ databases">
        <title>Novel Firmicutes and Novel Genomes.</title>
        <authorList>
            <person name="Poppleton D.I."/>
            <person name="Gribaldo S."/>
        </authorList>
    </citation>
    <scope>NUCLEOTIDE SEQUENCE [LARGE SCALE GENOMIC DNA]</scope>
    <source>
        <strain evidence="2 3">CTT3</strain>
    </source>
</reference>
<evidence type="ECO:0000313" key="2">
    <source>
        <dbReference type="EMBL" id="RKD33817.1"/>
    </source>
</evidence>
<comment type="caution">
    <text evidence="2">The sequence shown here is derived from an EMBL/GenBank/DDBJ whole genome shotgun (WGS) entry which is preliminary data.</text>
</comment>
<name>A0A419T8A4_9FIRM</name>
<keyword evidence="3" id="KW-1185">Reference proteome</keyword>
<protein>
    <recommendedName>
        <fullName evidence="1">DUF8180 domain-containing protein</fullName>
    </recommendedName>
</protein>
<organism evidence="2 3">
    <name type="scientific">Thermohalobacter berrensis</name>
    <dbReference type="NCBI Taxonomy" id="99594"/>
    <lineage>
        <taxon>Bacteria</taxon>
        <taxon>Bacillati</taxon>
        <taxon>Bacillota</taxon>
        <taxon>Tissierellia</taxon>
        <taxon>Tissierellales</taxon>
        <taxon>Thermohalobacteraceae</taxon>
        <taxon>Thermohalobacter</taxon>
    </lineage>
</organism>
<gene>
    <name evidence="2" type="ORF">BET03_08590</name>
</gene>
<accession>A0A419T8A4</accession>
<evidence type="ECO:0000313" key="3">
    <source>
        <dbReference type="Proteomes" id="UP000284177"/>
    </source>
</evidence>
<dbReference type="AlphaFoldDB" id="A0A419T8A4"/>
<dbReference type="EMBL" id="MCIB01000004">
    <property type="protein sequence ID" value="RKD33817.1"/>
    <property type="molecule type" value="Genomic_DNA"/>
</dbReference>
<dbReference type="InterPro" id="IPR058493">
    <property type="entry name" value="DUF8180"/>
</dbReference>
<feature type="domain" description="DUF8180" evidence="1">
    <location>
        <begin position="20"/>
        <end position="78"/>
    </location>
</feature>
<dbReference type="Pfam" id="PF26551">
    <property type="entry name" value="DUF8180"/>
    <property type="match status" value="1"/>
</dbReference>
<dbReference type="OrthoDB" id="1779770at2"/>
<dbReference type="Proteomes" id="UP000284177">
    <property type="component" value="Unassembled WGS sequence"/>
</dbReference>
<proteinExistence type="predicted"/>